<proteinExistence type="inferred from homology"/>
<keyword evidence="17" id="KW-1185">Reference proteome</keyword>
<dbReference type="EMBL" id="CP006585">
    <property type="protein sequence ID" value="AGW15155.1"/>
    <property type="molecule type" value="Genomic_DNA"/>
</dbReference>
<evidence type="ECO:0000256" key="7">
    <source>
        <dbReference type="ARBA" id="ARBA00051538"/>
    </source>
</evidence>
<dbReference type="Proteomes" id="UP000016587">
    <property type="component" value="Chromosome"/>
</dbReference>
<evidence type="ECO:0000256" key="10">
    <source>
        <dbReference type="ARBA" id="ARBA00066767"/>
    </source>
</evidence>
<name>T2GF07_MEGG1</name>
<dbReference type="RefSeq" id="WP_021762278.1">
    <property type="nucleotide sequence ID" value="NC_022444.1"/>
</dbReference>
<reference evidence="16 17" key="1">
    <citation type="journal article" date="2013" name="J. Bacteriol.">
        <title>Roles of HynAB and Ech, the only two hydrogenases found in the model sulfate reducer Desulfovibrio gigas.</title>
        <authorList>
            <person name="Morais-Silva F.O."/>
            <person name="Santos C.I."/>
            <person name="Rodrigues R."/>
            <person name="Pereira I.A."/>
            <person name="Rodrigues-Pousada C."/>
        </authorList>
    </citation>
    <scope>NUCLEOTIDE SEQUENCE [LARGE SCALE GENOMIC DNA]</scope>
    <source>
        <strain evidence="17">ATCC 19364 / DSM 1382 / NCIMB 9332 / VKM B-1759</strain>
    </source>
</reference>
<evidence type="ECO:0000256" key="9">
    <source>
        <dbReference type="ARBA" id="ARBA00061535"/>
    </source>
</evidence>
<comment type="catalytic activity">
    <reaction evidence="6 15">
        <text>N-terminal L-arginyl-[protein] + L-leucyl-tRNA(Leu) = N-terminal L-leucyl-L-arginyl-[protein] + tRNA(Leu) + H(+)</text>
        <dbReference type="Rhea" id="RHEA:50416"/>
        <dbReference type="Rhea" id="RHEA-COMP:9613"/>
        <dbReference type="Rhea" id="RHEA-COMP:9622"/>
        <dbReference type="Rhea" id="RHEA-COMP:12672"/>
        <dbReference type="Rhea" id="RHEA-COMP:12673"/>
        <dbReference type="ChEBI" id="CHEBI:15378"/>
        <dbReference type="ChEBI" id="CHEBI:64719"/>
        <dbReference type="ChEBI" id="CHEBI:78442"/>
        <dbReference type="ChEBI" id="CHEBI:78494"/>
        <dbReference type="ChEBI" id="CHEBI:133044"/>
        <dbReference type="EC" id="2.3.2.6"/>
    </reaction>
</comment>
<dbReference type="Pfam" id="PF03588">
    <property type="entry name" value="Leu_Phe_trans"/>
    <property type="match status" value="1"/>
</dbReference>
<comment type="similarity">
    <text evidence="9 15">Belongs to the L/F-transferase family.</text>
</comment>
<evidence type="ECO:0000256" key="6">
    <source>
        <dbReference type="ARBA" id="ARBA00050652"/>
    </source>
</evidence>
<evidence type="ECO:0000256" key="13">
    <source>
        <dbReference type="ARBA" id="ARBA00077165"/>
    </source>
</evidence>
<dbReference type="AlphaFoldDB" id="T2GF07"/>
<dbReference type="HAMAP" id="MF_00688">
    <property type="entry name" value="Leu_Phe_trans"/>
    <property type="match status" value="1"/>
</dbReference>
<evidence type="ECO:0000256" key="5">
    <source>
        <dbReference type="ARBA" id="ARBA00050607"/>
    </source>
</evidence>
<dbReference type="STRING" id="1121448.DGI_3477"/>
<dbReference type="Gene3D" id="3.30.70.3550">
    <property type="entry name" value="Leucyl/phenylalanyl-tRNA-protein transferase, N-terminal domain"/>
    <property type="match status" value="1"/>
</dbReference>
<dbReference type="EC" id="2.3.2.6" evidence="10 15"/>
<evidence type="ECO:0000256" key="2">
    <source>
        <dbReference type="ARBA" id="ARBA00022490"/>
    </source>
</evidence>
<dbReference type="GO" id="GO:0005737">
    <property type="term" value="C:cytoplasm"/>
    <property type="evidence" value="ECO:0007669"/>
    <property type="project" value="UniProtKB-SubCell"/>
</dbReference>
<reference evidence="17" key="2">
    <citation type="submission" date="2013-07" db="EMBL/GenBank/DDBJ databases">
        <authorList>
            <person name="Morais-Silva F.O."/>
            <person name="Rezende A.M."/>
            <person name="Pimentel C."/>
            <person name="Resende D.M."/>
            <person name="Santos C.I."/>
            <person name="Clemente C."/>
            <person name="de Oliveira L.M."/>
            <person name="da Silva S.M."/>
            <person name="Costa D.A."/>
            <person name="Varela-Raposo A."/>
            <person name="Horacio E.C.A."/>
            <person name="Matos M."/>
            <person name="Flores O."/>
            <person name="Ruiz J.C."/>
            <person name="Rodrigues-Pousada C."/>
        </authorList>
    </citation>
    <scope>NUCLEOTIDE SEQUENCE [LARGE SCALE GENOMIC DNA]</scope>
    <source>
        <strain evidence="17">ATCC 19364 / DSM 1382 / NCIMB 9332 / VKM B-1759</strain>
    </source>
</reference>
<sequence length="246" mass="27041">MPIYFLTGDSLLFPDPEEAEPDGLLAIGGDLSLPRLVSAYAQGIFPWYGPGNPILWWTPDPRCVLLPQALHVGGRLTRALRTSGYHLTMDVAFGEVIDACAGTPRPEQQGTWIVPAMRQAYLHLHVAGLAHSVEAWLDGELVGGLYGVSLGRAFFGESMFHRRPNASKAALVHLCRHLQAWEFELVDCQQTTPHMLAMGARDMPRREFNRRLDCALRHPTLRGSWMERGRAQIAGAAAASAPSAHS</sequence>
<dbReference type="InterPro" id="IPR042203">
    <property type="entry name" value="Leu/Phe-tRNA_Trfase_C"/>
</dbReference>
<evidence type="ECO:0000256" key="14">
    <source>
        <dbReference type="ARBA" id="ARBA00083640"/>
    </source>
</evidence>
<dbReference type="FunFam" id="3.40.630.70:FF:000001">
    <property type="entry name" value="Leucyl/phenylalanyl-tRNA--protein transferase"/>
    <property type="match status" value="1"/>
</dbReference>
<dbReference type="HOGENOM" id="CLU_075045_0_0_7"/>
<dbReference type="PANTHER" id="PTHR30098">
    <property type="entry name" value="LEUCYL/PHENYLALANYL-TRNA--PROTEIN TRANSFERASE"/>
    <property type="match status" value="1"/>
</dbReference>
<organism evidence="16 17">
    <name type="scientific">Megalodesulfovibrio gigas (strain ATCC 19364 / DSM 1382 / NCIMB 9332 / VKM B-1759)</name>
    <name type="common">Desulfovibrio gigas</name>
    <dbReference type="NCBI Taxonomy" id="1121448"/>
    <lineage>
        <taxon>Bacteria</taxon>
        <taxon>Pseudomonadati</taxon>
        <taxon>Thermodesulfobacteriota</taxon>
        <taxon>Desulfovibrionia</taxon>
        <taxon>Desulfovibrionales</taxon>
        <taxon>Desulfovibrionaceae</taxon>
        <taxon>Megalodesulfovibrio</taxon>
    </lineage>
</organism>
<evidence type="ECO:0000256" key="15">
    <source>
        <dbReference type="HAMAP-Rule" id="MF_00688"/>
    </source>
</evidence>
<evidence type="ECO:0000256" key="1">
    <source>
        <dbReference type="ARBA" id="ARBA00004496"/>
    </source>
</evidence>
<evidence type="ECO:0000256" key="12">
    <source>
        <dbReference type="ARBA" id="ARBA00077136"/>
    </source>
</evidence>
<comment type="catalytic activity">
    <reaction evidence="7 15">
        <text>N-terminal L-lysyl-[protein] + L-leucyl-tRNA(Leu) = N-terminal L-leucyl-L-lysyl-[protein] + tRNA(Leu) + H(+)</text>
        <dbReference type="Rhea" id="RHEA:12340"/>
        <dbReference type="Rhea" id="RHEA-COMP:9613"/>
        <dbReference type="Rhea" id="RHEA-COMP:9622"/>
        <dbReference type="Rhea" id="RHEA-COMP:12670"/>
        <dbReference type="Rhea" id="RHEA-COMP:12671"/>
        <dbReference type="ChEBI" id="CHEBI:15378"/>
        <dbReference type="ChEBI" id="CHEBI:65249"/>
        <dbReference type="ChEBI" id="CHEBI:78442"/>
        <dbReference type="ChEBI" id="CHEBI:78494"/>
        <dbReference type="ChEBI" id="CHEBI:133043"/>
        <dbReference type="EC" id="2.3.2.6"/>
    </reaction>
</comment>
<evidence type="ECO:0000313" key="16">
    <source>
        <dbReference type="EMBL" id="AGW15155.1"/>
    </source>
</evidence>
<dbReference type="KEGG" id="dgg:DGI_3477"/>
<evidence type="ECO:0000256" key="4">
    <source>
        <dbReference type="ARBA" id="ARBA00023315"/>
    </source>
</evidence>
<keyword evidence="4 15" id="KW-0012">Acyltransferase</keyword>
<keyword evidence="3 15" id="KW-0808">Transferase</keyword>
<dbReference type="GO" id="GO:0030163">
    <property type="term" value="P:protein catabolic process"/>
    <property type="evidence" value="ECO:0007669"/>
    <property type="project" value="UniProtKB-UniRule"/>
</dbReference>
<gene>
    <name evidence="15 16" type="primary">aat</name>
    <name evidence="16" type="ORF">DGI_3477</name>
</gene>
<comment type="function">
    <text evidence="8 15">Functions in the N-end rule pathway of protein degradation where it conjugates Leu, Phe and, less efficiently, Met from aminoacyl-tRNAs to the N-termini of proteins containing an N-terminal arginine or lysine.</text>
</comment>
<dbReference type="InterPro" id="IPR004616">
    <property type="entry name" value="Leu/Phe-tRNA_Trfase"/>
</dbReference>
<keyword evidence="2 15" id="KW-0963">Cytoplasm</keyword>
<dbReference type="SUPFAM" id="SSF55729">
    <property type="entry name" value="Acyl-CoA N-acyltransferases (Nat)"/>
    <property type="match status" value="1"/>
</dbReference>
<comment type="subcellular location">
    <subcellularLocation>
        <location evidence="1 15">Cytoplasm</location>
    </subcellularLocation>
</comment>
<protein>
    <recommendedName>
        <fullName evidence="11 15">Leucyl/phenylalanyl-tRNA--protein transferase</fullName>
        <ecNumber evidence="10 15">2.3.2.6</ecNumber>
    </recommendedName>
    <alternativeName>
        <fullName evidence="12 15">L/F-transferase</fullName>
    </alternativeName>
    <alternativeName>
        <fullName evidence="13 15">Leucyltransferase</fullName>
    </alternativeName>
    <alternativeName>
        <fullName evidence="14 15">Phenyalanyltransferase</fullName>
    </alternativeName>
</protein>
<dbReference type="Gene3D" id="3.40.630.70">
    <property type="entry name" value="Leucyl/phenylalanyl-tRNA-protein transferase, C-terminal domain"/>
    <property type="match status" value="1"/>
</dbReference>
<comment type="catalytic activity">
    <reaction evidence="5 15">
        <text>L-phenylalanyl-tRNA(Phe) + an N-terminal L-alpha-aminoacyl-[protein] = an N-terminal L-phenylalanyl-L-alpha-aminoacyl-[protein] + tRNA(Phe)</text>
        <dbReference type="Rhea" id="RHEA:43632"/>
        <dbReference type="Rhea" id="RHEA-COMP:9668"/>
        <dbReference type="Rhea" id="RHEA-COMP:9699"/>
        <dbReference type="Rhea" id="RHEA-COMP:10636"/>
        <dbReference type="Rhea" id="RHEA-COMP:10637"/>
        <dbReference type="ChEBI" id="CHEBI:78442"/>
        <dbReference type="ChEBI" id="CHEBI:78531"/>
        <dbReference type="ChEBI" id="CHEBI:78597"/>
        <dbReference type="ChEBI" id="CHEBI:83561"/>
        <dbReference type="EC" id="2.3.2.6"/>
    </reaction>
</comment>
<dbReference type="InterPro" id="IPR042221">
    <property type="entry name" value="Leu/Phe-tRNA_Trfase_N"/>
</dbReference>
<evidence type="ECO:0000256" key="8">
    <source>
        <dbReference type="ARBA" id="ARBA00054043"/>
    </source>
</evidence>
<evidence type="ECO:0000256" key="11">
    <source>
        <dbReference type="ARBA" id="ARBA00074372"/>
    </source>
</evidence>
<accession>T2GF07</accession>
<dbReference type="PANTHER" id="PTHR30098:SF2">
    <property type="entry name" value="LEUCYL_PHENYLALANYL-TRNA--PROTEIN TRANSFERASE"/>
    <property type="match status" value="1"/>
</dbReference>
<evidence type="ECO:0000313" key="17">
    <source>
        <dbReference type="Proteomes" id="UP000016587"/>
    </source>
</evidence>
<dbReference type="OrthoDB" id="9790282at2"/>
<dbReference type="NCBIfam" id="TIGR00667">
    <property type="entry name" value="aat"/>
    <property type="match status" value="1"/>
</dbReference>
<evidence type="ECO:0000256" key="3">
    <source>
        <dbReference type="ARBA" id="ARBA00022679"/>
    </source>
</evidence>
<dbReference type="GO" id="GO:0008914">
    <property type="term" value="F:leucyl-tRNA--protein transferase activity"/>
    <property type="evidence" value="ECO:0007669"/>
    <property type="project" value="UniProtKB-UniRule"/>
</dbReference>
<dbReference type="eggNOG" id="COG2360">
    <property type="taxonomic scope" value="Bacteria"/>
</dbReference>
<dbReference type="InterPro" id="IPR016181">
    <property type="entry name" value="Acyl_CoA_acyltransferase"/>
</dbReference>
<dbReference type="PATRIC" id="fig|1121448.10.peg.3427"/>
<dbReference type="FunFam" id="3.30.70.3550:FF:000001">
    <property type="entry name" value="Leucyl/phenylalanyl-tRNA--protein transferase"/>
    <property type="match status" value="1"/>
</dbReference>